<keyword evidence="2" id="KW-1185">Reference proteome</keyword>
<proteinExistence type="predicted"/>
<sequence length="41" mass="4880">MKTFIIKLTGEIDEKTIIEIKDILGKNDIEVINYQWKEVEK</sequence>
<dbReference type="Proteomes" id="UP000289624">
    <property type="component" value="Segment"/>
</dbReference>
<evidence type="ECO:0000313" key="1">
    <source>
        <dbReference type="EMBL" id="AZU99719.1"/>
    </source>
</evidence>
<gene>
    <name evidence="1" type="ORF">DK1_000015</name>
</gene>
<protein>
    <submittedName>
        <fullName evidence="1">Uncharacterized protein</fullName>
    </submittedName>
</protein>
<reference evidence="1 2" key="1">
    <citation type="submission" date="2018-12" db="EMBL/GenBank/DDBJ databases">
        <authorList>
            <person name="Kong L."/>
            <person name="Ding Y."/>
            <person name="Wu Q."/>
        </authorList>
    </citation>
    <scope>NUCLEOTIDE SEQUENCE [LARGE SCALE GENOMIC DNA]</scope>
</reference>
<dbReference type="EMBL" id="MK284526">
    <property type="protein sequence ID" value="AZU99719.1"/>
    <property type="molecule type" value="Genomic_DNA"/>
</dbReference>
<evidence type="ECO:0000313" key="2">
    <source>
        <dbReference type="Proteomes" id="UP000289624"/>
    </source>
</evidence>
<name>A0A3T0IIY1_9CAUD</name>
<accession>A0A3T0IIY1</accession>
<organism evidence="1 2">
    <name type="scientific">Bacillus phage DK1</name>
    <dbReference type="NCBI Taxonomy" id="2500808"/>
    <lineage>
        <taxon>Viruses</taxon>
        <taxon>Duplodnaviria</taxon>
        <taxon>Heunggongvirae</taxon>
        <taxon>Uroviricota</taxon>
        <taxon>Caudoviricetes</taxon>
        <taxon>Salasmaviridae</taxon>
        <taxon>Northropvirinae</taxon>
        <taxon>Hemphillvirus</taxon>
        <taxon>Hemphillvirus DK1</taxon>
    </lineage>
</organism>